<name>A0ABY2G6B0_9FLAO</name>
<comment type="caution">
    <text evidence="2">The sequence shown here is derived from an EMBL/GenBank/DDBJ whole genome shotgun (WGS) entry which is preliminary data.</text>
</comment>
<accession>A0ABY2G6B0</accession>
<dbReference type="PANTHER" id="PTHR31270">
    <property type="entry name" value="GLUTAMINYL-PEPTIDE CYCLOTRANSFERASE"/>
    <property type="match status" value="1"/>
</dbReference>
<dbReference type="SUPFAM" id="SSF63825">
    <property type="entry name" value="YWTD domain"/>
    <property type="match status" value="1"/>
</dbReference>
<protein>
    <submittedName>
        <fullName evidence="2">Glutamine cyclotransferase</fullName>
    </submittedName>
</protein>
<sequence>MNNSFKLLSITLLALSLFACGSSTETKKHNFSLQTNAKNNVITLGETLNLSIKNPKNETITAVSYKINDKQVSESFATNDLKLGVQTLTATISYDDTTADVSTKITVLNNTKPKIYTYKIVNTYPHDITSYTQGLEFYNGELYESTGQYRESKLRKVDYKTAEVLKNINLQSQYFGEGLTVLNDKIYQLTWRENTGFVYDVNSFEKLSSFTYGKSNEGWGLCNDGTRIFKSDGTENIWLLNPETLAEEETIQVYREKGKVVGLNELEWVNGKIYSNLYQFNGVAIINPKNGAMEAVIDFSPLRKLVTQHQGLDVLNGIAYNPDTNTLFVTGKRWDKLFEVEIIEQ</sequence>
<organism evidence="2 3">
    <name type="scientific">Meridianimaribacter flavus</name>
    <dbReference type="NCBI Taxonomy" id="571115"/>
    <lineage>
        <taxon>Bacteria</taxon>
        <taxon>Pseudomonadati</taxon>
        <taxon>Bacteroidota</taxon>
        <taxon>Flavobacteriia</taxon>
        <taxon>Flavobacteriales</taxon>
        <taxon>Flavobacteriaceae</taxon>
        <taxon>Meridianimaribacter</taxon>
    </lineage>
</organism>
<dbReference type="Proteomes" id="UP000294930">
    <property type="component" value="Unassembled WGS sequence"/>
</dbReference>
<proteinExistence type="predicted"/>
<feature type="signal peptide" evidence="1">
    <location>
        <begin position="1"/>
        <end position="21"/>
    </location>
</feature>
<dbReference type="RefSeq" id="WP_131507056.1">
    <property type="nucleotide sequence ID" value="NZ_SOQZ01000002.1"/>
</dbReference>
<keyword evidence="3" id="KW-1185">Reference proteome</keyword>
<dbReference type="PANTHER" id="PTHR31270:SF1">
    <property type="entry name" value="GLUTAMINYL-PEPTIDE CYCLOTRANSFERASE"/>
    <property type="match status" value="1"/>
</dbReference>
<keyword evidence="1" id="KW-0732">Signal</keyword>
<evidence type="ECO:0000256" key="1">
    <source>
        <dbReference type="SAM" id="SignalP"/>
    </source>
</evidence>
<feature type="chain" id="PRO_5045621042" evidence="1">
    <location>
        <begin position="22"/>
        <end position="345"/>
    </location>
</feature>
<reference evidence="2 3" key="1">
    <citation type="submission" date="2019-03" db="EMBL/GenBank/DDBJ databases">
        <title>Genomic Encyclopedia of Type Strains, Phase III (KMG-III): the genomes of soil and plant-associated and newly described type strains.</title>
        <authorList>
            <person name="Whitman W."/>
        </authorList>
    </citation>
    <scope>NUCLEOTIDE SEQUENCE [LARGE SCALE GENOMIC DNA]</scope>
    <source>
        <strain evidence="2 3">CGMCC 1.10957</strain>
    </source>
</reference>
<gene>
    <name evidence="2" type="ORF">A8975_1346</name>
</gene>
<dbReference type="Pfam" id="PF05096">
    <property type="entry name" value="Glu_cyclase_2"/>
    <property type="match status" value="1"/>
</dbReference>
<dbReference type="InterPro" id="IPR007788">
    <property type="entry name" value="QCT"/>
</dbReference>
<evidence type="ECO:0000313" key="3">
    <source>
        <dbReference type="Proteomes" id="UP000294930"/>
    </source>
</evidence>
<dbReference type="PROSITE" id="PS51257">
    <property type="entry name" value="PROKAR_LIPOPROTEIN"/>
    <property type="match status" value="1"/>
</dbReference>
<dbReference type="EMBL" id="SOQZ01000002">
    <property type="protein sequence ID" value="TDY12581.1"/>
    <property type="molecule type" value="Genomic_DNA"/>
</dbReference>
<dbReference type="InterPro" id="IPR015943">
    <property type="entry name" value="WD40/YVTN_repeat-like_dom_sf"/>
</dbReference>
<dbReference type="Gene3D" id="2.130.10.10">
    <property type="entry name" value="YVTN repeat-like/Quinoprotein amine dehydrogenase"/>
    <property type="match status" value="1"/>
</dbReference>
<evidence type="ECO:0000313" key="2">
    <source>
        <dbReference type="EMBL" id="TDY12581.1"/>
    </source>
</evidence>